<keyword evidence="3" id="KW-1185">Reference proteome</keyword>
<proteinExistence type="predicted"/>
<gene>
    <name evidence="2" type="ORF">MAR_022291</name>
</gene>
<evidence type="ECO:0000313" key="2">
    <source>
        <dbReference type="EMBL" id="WAQ97918.1"/>
    </source>
</evidence>
<feature type="compositionally biased region" description="Polar residues" evidence="1">
    <location>
        <begin position="37"/>
        <end position="51"/>
    </location>
</feature>
<evidence type="ECO:0000256" key="1">
    <source>
        <dbReference type="SAM" id="MobiDB-lite"/>
    </source>
</evidence>
<dbReference type="Proteomes" id="UP001164746">
    <property type="component" value="Chromosome 3"/>
</dbReference>
<sequence length="120" mass="13482">MENLRIPRHSGTKGNSPITCDSDGAHFRKGRRETFRDNLSTASTDGQTSRYSFKIPRPFSAGNGHRDYDSTQISYPNSVFDNNVETSTSQPRPDVVNVGTLERDVKCSRKESDTCQYDDT</sequence>
<feature type="region of interest" description="Disordered" evidence="1">
    <location>
        <begin position="1"/>
        <end position="66"/>
    </location>
</feature>
<accession>A0ABY7DPB2</accession>
<feature type="compositionally biased region" description="Basic residues" evidence="1">
    <location>
        <begin position="1"/>
        <end position="11"/>
    </location>
</feature>
<dbReference type="EMBL" id="CP111014">
    <property type="protein sequence ID" value="WAQ97918.1"/>
    <property type="molecule type" value="Genomic_DNA"/>
</dbReference>
<evidence type="ECO:0000313" key="3">
    <source>
        <dbReference type="Proteomes" id="UP001164746"/>
    </source>
</evidence>
<reference evidence="2" key="1">
    <citation type="submission" date="2022-11" db="EMBL/GenBank/DDBJ databases">
        <title>Centuries of genome instability and evolution in soft-shell clam transmissible cancer (bioRxiv).</title>
        <authorList>
            <person name="Hart S.F.M."/>
            <person name="Yonemitsu M.A."/>
            <person name="Giersch R.M."/>
            <person name="Beal B.F."/>
            <person name="Arriagada G."/>
            <person name="Davis B.W."/>
            <person name="Ostrander E.A."/>
            <person name="Goff S.P."/>
            <person name="Metzger M.J."/>
        </authorList>
    </citation>
    <scope>NUCLEOTIDE SEQUENCE</scope>
    <source>
        <strain evidence="2">MELC-2E11</strain>
        <tissue evidence="2">Siphon/mantle</tissue>
    </source>
</reference>
<organism evidence="2 3">
    <name type="scientific">Mya arenaria</name>
    <name type="common">Soft-shell clam</name>
    <dbReference type="NCBI Taxonomy" id="6604"/>
    <lineage>
        <taxon>Eukaryota</taxon>
        <taxon>Metazoa</taxon>
        <taxon>Spiralia</taxon>
        <taxon>Lophotrochozoa</taxon>
        <taxon>Mollusca</taxon>
        <taxon>Bivalvia</taxon>
        <taxon>Autobranchia</taxon>
        <taxon>Heteroconchia</taxon>
        <taxon>Euheterodonta</taxon>
        <taxon>Imparidentia</taxon>
        <taxon>Neoheterodontei</taxon>
        <taxon>Myida</taxon>
        <taxon>Myoidea</taxon>
        <taxon>Myidae</taxon>
        <taxon>Mya</taxon>
    </lineage>
</organism>
<protein>
    <submittedName>
        <fullName evidence="2">Uncharacterized protein</fullName>
    </submittedName>
</protein>
<name>A0ABY7DPB2_MYAAR</name>